<dbReference type="InterPro" id="IPR036973">
    <property type="entry name" value="Capsid_L1_sf_Papillomavir"/>
</dbReference>
<comment type="subcellular location">
    <subcellularLocation>
        <location evidence="1 8">Virion</location>
    </subcellularLocation>
</comment>
<dbReference type="GO" id="GO:0019062">
    <property type="term" value="P:virion attachment to host cell"/>
    <property type="evidence" value="ECO:0007669"/>
    <property type="project" value="UniProtKB-UniRule"/>
</dbReference>
<accession>A0AAE5YMN9</accession>
<comment type="function">
    <text evidence="8">Forms an icosahedral capsid with a T=7 symmetry and a 50 nm diameter. The capsid is composed of 72 pentamers linked to each other by disulfide bonds and associated with L2 proteins. Binds to heparan sulfate proteoglycans on cell surface of basal layer keratinocytes to provide initial virion attachment. This binding mediates a conformational change in the virus capsid that facilitates efficient infection. The virion enters the host cell via endocytosis. During virus trafficking, L1 protein dissociates from the viral DNA and the genomic DNA is released to the host nucleus. The virion assembly takes place within the cell nucleus. Encapsulates the genomic DNA together with protein L2.</text>
</comment>
<evidence type="ECO:0000256" key="5">
    <source>
        <dbReference type="ARBA" id="ARBA00022844"/>
    </source>
</evidence>
<proteinExistence type="inferred from homology"/>
<keyword evidence="4 8" id="KW-1161">Viral attachment to host cell</keyword>
<keyword evidence="3 8" id="KW-0945">Host-virus interaction</keyword>
<feature type="compositionally biased region" description="Low complexity" evidence="9">
    <location>
        <begin position="489"/>
        <end position="503"/>
    </location>
</feature>
<evidence type="ECO:0000256" key="3">
    <source>
        <dbReference type="ARBA" id="ARBA00022581"/>
    </source>
</evidence>
<sequence length="515" mass="57913">MSGGPLPAALYIPSTQPVPSFFSTDDFVEQTQYVYHCGTDRLLTVGHPYYEIRLKDEEGVAVPKVSPNQYRCFRLRLPDPNGQFPMPASNISDPDKFRFVWKVVGIEVTRGQPLGIGLSGAPQFNRARDVESPGGRNNNPPDVAERVNTAIDPKQNQMMIVGCAPAYGEHWAISEPCKSAPPPQTDCPPIELSSTYIQDGDMGDIGFGAMDFGMLCRNRSDVPLELVGEVSKYPDWIRMRTDPTGDSCFYMVRREQMYCRRMWMHGGTVGERIPEKTYRPEDNDWKGINCSYLAVPSGSVSTTDTQLFNRPYWLSQAQGYNNGVCWSENLFVTILDNTRGSTLHITHVPTDKSSSENTRAYDVSNYQEYQRHVEEYEICCLLRLCRVPLRPDVLAHIYRTNPKVLSGWGISEAPTPGIRAEDRYRFIESLATRCPLPPDPPEPDSDPYAAFNYWTIDCADRLSLDLLLYPLGRKFLSLLPHGVSRKRSSAALASSSTSSSGPRRSARAKRRRVAR</sequence>
<dbReference type="GO" id="GO:0046718">
    <property type="term" value="P:symbiont entry into host cell"/>
    <property type="evidence" value="ECO:0007669"/>
    <property type="project" value="UniProtKB-UniRule"/>
</dbReference>
<evidence type="ECO:0000256" key="8">
    <source>
        <dbReference type="RuleBase" id="RU361248"/>
    </source>
</evidence>
<dbReference type="Proteomes" id="UP001223656">
    <property type="component" value="Segment"/>
</dbReference>
<dbReference type="InterPro" id="IPR011222">
    <property type="entry name" value="dsDNA_vir_gr_I_capsid"/>
</dbReference>
<evidence type="ECO:0000256" key="7">
    <source>
        <dbReference type="ARBA" id="ARBA00023296"/>
    </source>
</evidence>
<evidence type="ECO:0000313" key="11">
    <source>
        <dbReference type="Proteomes" id="UP001223656"/>
    </source>
</evidence>
<dbReference type="Gene3D" id="2.60.175.20">
    <property type="entry name" value="Major capsid L1 (late) superfamily, Papillomavirus"/>
    <property type="match status" value="1"/>
</dbReference>
<evidence type="ECO:0000256" key="4">
    <source>
        <dbReference type="ARBA" id="ARBA00022804"/>
    </source>
</evidence>
<dbReference type="GO" id="GO:0005198">
    <property type="term" value="F:structural molecule activity"/>
    <property type="evidence" value="ECO:0007669"/>
    <property type="project" value="InterPro"/>
</dbReference>
<reference evidence="10" key="1">
    <citation type="journal article" date="2019" name="Front. Microbiol.">
        <title>New Insight Into Avian Papillomavirus Ecology and Evolution From Characterization of Novel Wild Bird Papillomaviruses.</title>
        <authorList>
            <person name="Canuti M."/>
            <person name="Munro H.J."/>
            <person name="Robertson G.J."/>
            <person name="Kroyer A."/>
            <person name="Roul S."/>
            <person name="Ojkic D."/>
            <person name="Whitney H."/>
            <person name="Lang A.S."/>
        </authorList>
    </citation>
    <scope>NUCLEOTIDE SEQUENCE</scope>
    <source>
        <strain evidence="10">NL15_K927</strain>
    </source>
</reference>
<dbReference type="GO" id="GO:0039620">
    <property type="term" value="C:T=7 icosahedral viral capsid"/>
    <property type="evidence" value="ECO:0007669"/>
    <property type="project" value="UniProtKB-KW"/>
</dbReference>
<keyword evidence="7 8" id="KW-1160">Virus entry into host cell</keyword>
<keyword evidence="8" id="KW-1145">T=7 icosahedral capsid protein</keyword>
<comment type="subunit">
    <text evidence="8">Self-assembles into homopentamers. The capsid has an icosahedral symmetry and consists of 72 capsomers, with each capsomer being a pentamer of L1. Interacts with the minor capsid protein L2; this interaction is necessary for viral genome encapsidation.</text>
</comment>
<evidence type="ECO:0000256" key="1">
    <source>
        <dbReference type="ARBA" id="ARBA00004328"/>
    </source>
</evidence>
<evidence type="ECO:0000256" key="2">
    <source>
        <dbReference type="ARBA" id="ARBA00022561"/>
    </source>
</evidence>
<dbReference type="PRINTS" id="PR00865">
    <property type="entry name" value="HPVCAPSIDL1"/>
</dbReference>
<dbReference type="EMBL" id="MK620305">
    <property type="protein sequence ID" value="QBR99486.1"/>
    <property type="molecule type" value="Genomic_DNA"/>
</dbReference>
<feature type="compositionally biased region" description="Basic residues" evidence="9">
    <location>
        <begin position="504"/>
        <end position="515"/>
    </location>
</feature>
<protein>
    <recommendedName>
        <fullName evidence="8">Major capsid protein L1</fullName>
    </recommendedName>
</protein>
<dbReference type="Pfam" id="PF00500">
    <property type="entry name" value="Late_protein_L1"/>
    <property type="match status" value="1"/>
</dbReference>
<keyword evidence="6 8" id="KW-0426">Late protein</keyword>
<name>A0AAE5YMN9_9PAPI</name>
<organism evidence="10 11">
    <name type="scientific">Kittiwake papillomavirus 2</name>
    <dbReference type="NCBI Taxonomy" id="2562551"/>
    <lineage>
        <taxon>Viruses</taxon>
        <taxon>Monodnaviria</taxon>
        <taxon>Shotokuvirae</taxon>
        <taxon>Cossaviricota</taxon>
        <taxon>Papovaviricetes</taxon>
        <taxon>Zurhausenvirales</taxon>
        <taxon>Papillomaviridae</taxon>
    </lineage>
</organism>
<evidence type="ECO:0000313" key="10">
    <source>
        <dbReference type="EMBL" id="QBR99486.1"/>
    </source>
</evidence>
<dbReference type="InterPro" id="IPR002210">
    <property type="entry name" value="Capsid_L1_Papillomavir"/>
</dbReference>
<keyword evidence="2 8" id="KW-0167">Capsid protein</keyword>
<keyword evidence="5 8" id="KW-0946">Virion</keyword>
<feature type="region of interest" description="Disordered" evidence="9">
    <location>
        <begin position="489"/>
        <end position="515"/>
    </location>
</feature>
<dbReference type="SUPFAM" id="SSF88648">
    <property type="entry name" value="Group I dsDNA viruses"/>
    <property type="match status" value="1"/>
</dbReference>
<comment type="similarity">
    <text evidence="8">Belongs to the papillomaviridae L1 protein family.</text>
</comment>
<gene>
    <name evidence="8 10" type="primary">L1</name>
</gene>
<evidence type="ECO:0000256" key="9">
    <source>
        <dbReference type="SAM" id="MobiDB-lite"/>
    </source>
</evidence>
<evidence type="ECO:0000256" key="6">
    <source>
        <dbReference type="ARBA" id="ARBA00022921"/>
    </source>
</evidence>